<evidence type="ECO:0000256" key="5">
    <source>
        <dbReference type="ARBA" id="ARBA00022989"/>
    </source>
</evidence>
<evidence type="ECO:0000256" key="2">
    <source>
        <dbReference type="ARBA" id="ARBA00007430"/>
    </source>
</evidence>
<feature type="transmembrane region" description="Helical" evidence="7">
    <location>
        <begin position="370"/>
        <end position="387"/>
    </location>
</feature>
<protein>
    <submittedName>
        <fullName evidence="8">Membrane protein involved in the export of O-antigen and teichoic acid</fullName>
    </submittedName>
</protein>
<dbReference type="OrthoDB" id="149157at2"/>
<dbReference type="PANTHER" id="PTHR30250">
    <property type="entry name" value="PST FAMILY PREDICTED COLANIC ACID TRANSPORTER"/>
    <property type="match status" value="1"/>
</dbReference>
<feature type="transmembrane region" description="Helical" evidence="7">
    <location>
        <begin position="125"/>
        <end position="145"/>
    </location>
</feature>
<reference evidence="9" key="1">
    <citation type="submission" date="2017-06" db="EMBL/GenBank/DDBJ databases">
        <authorList>
            <person name="Varghese N."/>
            <person name="Submissions S."/>
        </authorList>
    </citation>
    <scope>NUCLEOTIDE SEQUENCE [LARGE SCALE GENOMIC DNA]</scope>
    <source>
        <strain evidence="9">JAD2</strain>
    </source>
</reference>
<feature type="transmembrane region" description="Helical" evidence="7">
    <location>
        <begin position="421"/>
        <end position="441"/>
    </location>
</feature>
<dbReference type="FunCoup" id="A0A212PQE1">
    <property type="interactions" value="25"/>
</dbReference>
<dbReference type="Pfam" id="PF13440">
    <property type="entry name" value="Polysacc_synt_3"/>
    <property type="match status" value="1"/>
</dbReference>
<feature type="transmembrane region" description="Helical" evidence="7">
    <location>
        <begin position="339"/>
        <end position="358"/>
    </location>
</feature>
<evidence type="ECO:0000256" key="7">
    <source>
        <dbReference type="SAM" id="Phobius"/>
    </source>
</evidence>
<feature type="transmembrane region" description="Helical" evidence="7">
    <location>
        <begin position="52"/>
        <end position="73"/>
    </location>
</feature>
<proteinExistence type="inferred from homology"/>
<evidence type="ECO:0000256" key="6">
    <source>
        <dbReference type="ARBA" id="ARBA00023136"/>
    </source>
</evidence>
<dbReference type="AlphaFoldDB" id="A0A212PQE1"/>
<organism evidence="8 9">
    <name type="scientific">Thermoflexus hugenholtzii JAD2</name>
    <dbReference type="NCBI Taxonomy" id="877466"/>
    <lineage>
        <taxon>Bacteria</taxon>
        <taxon>Bacillati</taxon>
        <taxon>Chloroflexota</taxon>
        <taxon>Thermoflexia</taxon>
        <taxon>Thermoflexales</taxon>
        <taxon>Thermoflexaceae</taxon>
        <taxon>Thermoflexus</taxon>
    </lineage>
</organism>
<dbReference type="InParanoid" id="A0A212PQE1"/>
<keyword evidence="6 7" id="KW-0472">Membrane</keyword>
<evidence type="ECO:0000313" key="8">
    <source>
        <dbReference type="EMBL" id="SNB49133.1"/>
    </source>
</evidence>
<dbReference type="RefSeq" id="WP_088569766.1">
    <property type="nucleotide sequence ID" value="NZ_FYEK01000002.1"/>
</dbReference>
<evidence type="ECO:0000256" key="4">
    <source>
        <dbReference type="ARBA" id="ARBA00022692"/>
    </source>
</evidence>
<feature type="transmembrane region" description="Helical" evidence="7">
    <location>
        <begin position="93"/>
        <end position="113"/>
    </location>
</feature>
<feature type="transmembrane region" description="Helical" evidence="7">
    <location>
        <begin position="453"/>
        <end position="472"/>
    </location>
</feature>
<feature type="transmembrane region" description="Helical" evidence="7">
    <location>
        <begin position="296"/>
        <end position="319"/>
    </location>
</feature>
<evidence type="ECO:0000313" key="9">
    <source>
        <dbReference type="Proteomes" id="UP000197025"/>
    </source>
</evidence>
<accession>A0A212PQE1</accession>
<name>A0A212PQE1_9CHLR</name>
<evidence type="ECO:0000256" key="1">
    <source>
        <dbReference type="ARBA" id="ARBA00004651"/>
    </source>
</evidence>
<keyword evidence="3" id="KW-1003">Cell membrane</keyword>
<keyword evidence="9" id="KW-1185">Reference proteome</keyword>
<gene>
    <name evidence="8" type="ORF">SAMN02746019_00029060</name>
</gene>
<comment type="similarity">
    <text evidence="2">Belongs to the polysaccharide synthase family.</text>
</comment>
<dbReference type="Proteomes" id="UP000197025">
    <property type="component" value="Unassembled WGS sequence"/>
</dbReference>
<keyword evidence="4 7" id="KW-0812">Transmembrane</keyword>
<comment type="subcellular location">
    <subcellularLocation>
        <location evidence="1">Cell membrane</location>
        <topology evidence="1">Multi-pass membrane protein</topology>
    </subcellularLocation>
</comment>
<sequence length="503" mass="54918">MGPSAEASRDRGGIARQVVRGSAYSVAASLATMSLGFLRTLLLLRFLGPEAFGVMGMAMVYAAAALQLVDWGLDQGVLHRQARDRPTLATYGWLRMGTVATAALALFLAAPILGALYPRMPELPAVLRGMSLVVLLQGLSFIQETMMSRDMRFDRRALVDVAAAATMTVVAPYLAWRGWGVWALVAEQASGIGVRALLTWGPLRMWRPHRGWDPEIARWFVRFGGPLWLSGNIQFLLERFDDFWVGTALGQEALGLYARAFEFAQYPRRVVAGPLVLVLTPAFARLQGDRRRLSQAFYRGAYVLLRASLLLSGAMAIALPELLQLLNPRWLPMVRTFRLMLVYAMLEGWVALAGGLLVATGHPAAMGRMALARLAFFLPGVVVGAWAGGIDGVALAADGMMALSALMLHRPLRETVDFSIWPLMGGPLLAWASAGGIGLLIEALSVPSSPLVRMLLKGMLFIGIYVGWLLAFEKGTWREAASWILMTRQRSAGLLQRPPQHPD</sequence>
<feature type="transmembrane region" description="Helical" evidence="7">
    <location>
        <begin position="21"/>
        <end position="46"/>
    </location>
</feature>
<dbReference type="PANTHER" id="PTHR30250:SF10">
    <property type="entry name" value="LIPOPOLYSACCHARIDE BIOSYNTHESIS PROTEIN WZXC"/>
    <property type="match status" value="1"/>
</dbReference>
<dbReference type="EMBL" id="FYEK01000002">
    <property type="protein sequence ID" value="SNB49133.1"/>
    <property type="molecule type" value="Genomic_DNA"/>
</dbReference>
<dbReference type="GO" id="GO:0005886">
    <property type="term" value="C:plasma membrane"/>
    <property type="evidence" value="ECO:0007669"/>
    <property type="project" value="UniProtKB-SubCell"/>
</dbReference>
<dbReference type="InterPro" id="IPR050833">
    <property type="entry name" value="Poly_Biosynth_Transport"/>
</dbReference>
<keyword evidence="5 7" id="KW-1133">Transmembrane helix</keyword>
<evidence type="ECO:0000256" key="3">
    <source>
        <dbReference type="ARBA" id="ARBA00022475"/>
    </source>
</evidence>